<dbReference type="CDD" id="cd11482">
    <property type="entry name" value="SLC-NCS1sbd_NRT1-like"/>
    <property type="match status" value="1"/>
</dbReference>
<sequence length="547" mass="60179">MLRLTQARSWQLPKQPSSSAPSDVWTNSDMDPVPVERRTWGKGAFITYWFSDLVTISTWSTGSAIVAAGLTPTDAILIVLLASLCNAIPTVLNGAIGSNLHIAFPIASRASFGYWFSYFAVVSRGVLAMFWFGVQTANGATCVTAMITSIWPSFQNVPNHLPASAGLTTAGMISYFIYWLIQFPLLLVPTHKLQYVFWVKTIATLPIAIGTVIWVAVRAGGQGDFFHAPSQVHGSERAWLWLSSLTSVTGGYSTLAVNIPDFSRFSKDSRAQYWQLPVIPFFKTIVALFGVISAAAAQEIWGVPYWTPLEIMATWQNTPGGRAAAFICAAVWLLAQISVNISANAVSFANDITTLAPKWFNNRRGTVFVAFLGGWALCPWIIVASGRAFMNFMSAYSIFMAPMAGILFTDYWLVKRRRYDVPALFDPQGIYRYGKYGTNWRAATATFVVIIPLLPGLVAKVAPSVNLASGLDNLFSFNWLYGFFLSIFVYYTLNYFFPHKETLIPSVVTGFETTLIGVDSDLESRGVESAKGRESSAVVEKDPQSTI</sequence>
<dbReference type="NCBIfam" id="TIGR00800">
    <property type="entry name" value="ncs1"/>
    <property type="match status" value="1"/>
</dbReference>
<comment type="caution">
    <text evidence="8">The sequence shown here is derived from an EMBL/GenBank/DDBJ whole genome shotgun (WGS) entry which is preliminary data.</text>
</comment>
<dbReference type="InterPro" id="IPR001248">
    <property type="entry name" value="Pur-cyt_permease"/>
</dbReference>
<evidence type="ECO:0000256" key="2">
    <source>
        <dbReference type="ARBA" id="ARBA00008974"/>
    </source>
</evidence>
<reference evidence="8" key="1">
    <citation type="submission" date="2021-06" db="EMBL/GenBank/DDBJ databases">
        <title>Comparative genomics, transcriptomics and evolutionary studies reveal genomic signatures of adaptation to plant cell wall in hemibiotrophic fungi.</title>
        <authorList>
            <consortium name="DOE Joint Genome Institute"/>
            <person name="Baroncelli R."/>
            <person name="Diaz J.F."/>
            <person name="Benocci T."/>
            <person name="Peng M."/>
            <person name="Battaglia E."/>
            <person name="Haridas S."/>
            <person name="Andreopoulos W."/>
            <person name="Labutti K."/>
            <person name="Pangilinan J."/>
            <person name="Floch G.L."/>
            <person name="Makela M.R."/>
            <person name="Henrissat B."/>
            <person name="Grigoriev I.V."/>
            <person name="Crouch J.A."/>
            <person name="De Vries R.P."/>
            <person name="Sukno S.A."/>
            <person name="Thon M.R."/>
        </authorList>
    </citation>
    <scope>NUCLEOTIDE SEQUENCE</scope>
    <source>
        <strain evidence="8">CBS 125086</strain>
    </source>
</reference>
<evidence type="ECO:0000256" key="6">
    <source>
        <dbReference type="SAM" id="MobiDB-lite"/>
    </source>
</evidence>
<keyword evidence="5 7" id="KW-0472">Membrane</keyword>
<dbReference type="AlphaFoldDB" id="A0AAD8PMJ2"/>
<feature type="region of interest" description="Disordered" evidence="6">
    <location>
        <begin position="1"/>
        <end position="27"/>
    </location>
</feature>
<feature type="transmembrane region" description="Helical" evidence="7">
    <location>
        <begin position="440"/>
        <end position="459"/>
    </location>
</feature>
<dbReference type="Gene3D" id="1.10.4160.10">
    <property type="entry name" value="Hydantoin permease"/>
    <property type="match status" value="1"/>
</dbReference>
<feature type="transmembrane region" description="Helical" evidence="7">
    <location>
        <begin position="161"/>
        <end position="181"/>
    </location>
</feature>
<comment type="subcellular location">
    <subcellularLocation>
        <location evidence="1">Membrane</location>
        <topology evidence="1">Multi-pass membrane protein</topology>
    </subcellularLocation>
</comment>
<feature type="transmembrane region" description="Helical" evidence="7">
    <location>
        <begin position="479"/>
        <end position="497"/>
    </location>
</feature>
<gene>
    <name evidence="8" type="ORF">LY79DRAFT_594497</name>
</gene>
<dbReference type="InterPro" id="IPR045225">
    <property type="entry name" value="Uracil/uridine/allantoin_perm"/>
</dbReference>
<dbReference type="EMBL" id="JAHLJV010000112">
    <property type="protein sequence ID" value="KAK1570127.1"/>
    <property type="molecule type" value="Genomic_DNA"/>
</dbReference>
<dbReference type="PANTHER" id="PTHR30618">
    <property type="entry name" value="NCS1 FAMILY PURINE/PYRIMIDINE TRANSPORTER"/>
    <property type="match status" value="1"/>
</dbReference>
<feature type="transmembrane region" description="Helical" evidence="7">
    <location>
        <begin position="46"/>
        <end position="70"/>
    </location>
</feature>
<protein>
    <submittedName>
        <fullName evidence="8">NCS1 nucleoside transporter</fullName>
    </submittedName>
</protein>
<evidence type="ECO:0000256" key="7">
    <source>
        <dbReference type="SAM" id="Phobius"/>
    </source>
</evidence>
<evidence type="ECO:0000256" key="3">
    <source>
        <dbReference type="ARBA" id="ARBA00022692"/>
    </source>
</evidence>
<proteinExistence type="inferred from homology"/>
<comment type="similarity">
    <text evidence="2">Belongs to the purine-cytosine permease (2.A.39) family.</text>
</comment>
<keyword evidence="4 7" id="KW-1133">Transmembrane helix</keyword>
<keyword evidence="3 7" id="KW-0812">Transmembrane</keyword>
<keyword evidence="9" id="KW-1185">Reference proteome</keyword>
<dbReference type="GO" id="GO:0005886">
    <property type="term" value="C:plasma membrane"/>
    <property type="evidence" value="ECO:0007669"/>
    <property type="project" value="TreeGrafter"/>
</dbReference>
<feature type="transmembrane region" description="Helical" evidence="7">
    <location>
        <begin position="237"/>
        <end position="259"/>
    </location>
</feature>
<feature type="transmembrane region" description="Helical" evidence="7">
    <location>
        <begin position="367"/>
        <end position="389"/>
    </location>
</feature>
<dbReference type="GO" id="GO:0015205">
    <property type="term" value="F:nucleobase transmembrane transporter activity"/>
    <property type="evidence" value="ECO:0007669"/>
    <property type="project" value="TreeGrafter"/>
</dbReference>
<feature type="region of interest" description="Disordered" evidence="6">
    <location>
        <begin position="527"/>
        <end position="547"/>
    </location>
</feature>
<accession>A0AAD8PMJ2</accession>
<feature type="transmembrane region" description="Helical" evidence="7">
    <location>
        <begin position="395"/>
        <end position="414"/>
    </location>
</feature>
<feature type="transmembrane region" description="Helical" evidence="7">
    <location>
        <begin position="193"/>
        <end position="217"/>
    </location>
</feature>
<feature type="transmembrane region" description="Helical" evidence="7">
    <location>
        <begin position="76"/>
        <end position="100"/>
    </location>
</feature>
<feature type="transmembrane region" description="Helical" evidence="7">
    <location>
        <begin position="323"/>
        <end position="346"/>
    </location>
</feature>
<feature type="transmembrane region" description="Helical" evidence="7">
    <location>
        <begin position="280"/>
        <end position="303"/>
    </location>
</feature>
<dbReference type="Proteomes" id="UP001230504">
    <property type="component" value="Unassembled WGS sequence"/>
</dbReference>
<dbReference type="RefSeq" id="XP_060408291.1">
    <property type="nucleotide sequence ID" value="XM_060561696.1"/>
</dbReference>
<dbReference type="PANTHER" id="PTHR30618:SF0">
    <property type="entry name" value="PURINE-URACIL PERMEASE NCS1"/>
    <property type="match status" value="1"/>
</dbReference>
<evidence type="ECO:0000256" key="1">
    <source>
        <dbReference type="ARBA" id="ARBA00004141"/>
    </source>
</evidence>
<dbReference type="Pfam" id="PF02133">
    <property type="entry name" value="Transp_cyt_pur"/>
    <property type="match status" value="1"/>
</dbReference>
<organism evidence="8 9">
    <name type="scientific">Colletotrichum navitas</name>
    <dbReference type="NCBI Taxonomy" id="681940"/>
    <lineage>
        <taxon>Eukaryota</taxon>
        <taxon>Fungi</taxon>
        <taxon>Dikarya</taxon>
        <taxon>Ascomycota</taxon>
        <taxon>Pezizomycotina</taxon>
        <taxon>Sordariomycetes</taxon>
        <taxon>Hypocreomycetidae</taxon>
        <taxon>Glomerellales</taxon>
        <taxon>Glomerellaceae</taxon>
        <taxon>Colletotrichum</taxon>
        <taxon>Colletotrichum graminicola species complex</taxon>
    </lineage>
</organism>
<dbReference type="InterPro" id="IPR012681">
    <property type="entry name" value="NCS1"/>
</dbReference>
<dbReference type="GeneID" id="85445936"/>
<evidence type="ECO:0000313" key="9">
    <source>
        <dbReference type="Proteomes" id="UP001230504"/>
    </source>
</evidence>
<evidence type="ECO:0000256" key="4">
    <source>
        <dbReference type="ARBA" id="ARBA00022989"/>
    </source>
</evidence>
<evidence type="ECO:0000256" key="5">
    <source>
        <dbReference type="ARBA" id="ARBA00023136"/>
    </source>
</evidence>
<name>A0AAD8PMJ2_9PEZI</name>
<feature type="transmembrane region" description="Helical" evidence="7">
    <location>
        <begin position="112"/>
        <end position="134"/>
    </location>
</feature>
<dbReference type="FunFam" id="1.10.4160.10:FF:000001">
    <property type="entry name" value="Uracil permease, putative"/>
    <property type="match status" value="1"/>
</dbReference>
<evidence type="ECO:0000313" key="8">
    <source>
        <dbReference type="EMBL" id="KAK1570127.1"/>
    </source>
</evidence>